<sequence>MKKKLLHLFFASLTGIAFVVVYAFIVYEIYTIVTQMGGKFLAKFVLIPFVLGMLVFYSFHYRWAKRIFFYGIGVFTAFVLFVLYSPNICQEVFLQYSRIGKQEEARRFLSLADTSGVTANTRFSLLSTKEGYHIKQCLLNENHELVVLYTEKHQVENPFYISGELVGDDSFETPPYMVVYDTIGKVKYIVFLAHPEEEPIGEFLLKGNYIIDLSTYEYANHTYDGSFIMQPMEYLKGYDPAHRETTAPISYYETFLSDEGECGGYPAIIGIFVEDGQAYYFFPPTSEKNTQYRDDQDENMLISNLFSILEKEEEKGAYSFERKNILPQDFYYEYLTMNGFFRNDEGENCEVAYSDIQLLFDLKIGKDTFHFKKEKVSNYKGYDQLKTPTYYIENEEETLEKYKDMFLYTNKHLSYAIFYDGEYVYMIK</sequence>
<dbReference type="GeneID" id="85018180"/>
<comment type="caution">
    <text evidence="2">The sequence shown here is derived from an EMBL/GenBank/DDBJ whole genome shotgun (WGS) entry which is preliminary data.</text>
</comment>
<dbReference type="AlphaFoldDB" id="A0A1H2Z9G3"/>
<feature type="transmembrane region" description="Helical" evidence="1">
    <location>
        <begin position="5"/>
        <end position="25"/>
    </location>
</feature>
<proteinExistence type="predicted"/>
<feature type="transmembrane region" description="Helical" evidence="1">
    <location>
        <begin position="40"/>
        <end position="60"/>
    </location>
</feature>
<keyword evidence="1" id="KW-0812">Transmembrane</keyword>
<reference evidence="2 3" key="1">
    <citation type="submission" date="2016-10" db="EMBL/GenBank/DDBJ databases">
        <authorList>
            <person name="Varghese N."/>
            <person name="Submissions S."/>
        </authorList>
    </citation>
    <scope>NUCLEOTIDE SEQUENCE [LARGE SCALE GENOMIC DNA]</scope>
    <source>
        <strain evidence="2 3">DSM 11449</strain>
    </source>
</reference>
<keyword evidence="1" id="KW-0472">Membrane</keyword>
<evidence type="ECO:0000313" key="2">
    <source>
        <dbReference type="EMBL" id="SDX14040.1"/>
    </source>
</evidence>
<gene>
    <name evidence="2" type="ORF">SAMN05444420_10962</name>
</gene>
<keyword evidence="3" id="KW-1185">Reference proteome</keyword>
<keyword evidence="1" id="KW-1133">Transmembrane helix</keyword>
<accession>A0A1H2Z9G3</accession>
<evidence type="ECO:0000256" key="1">
    <source>
        <dbReference type="SAM" id="Phobius"/>
    </source>
</evidence>
<dbReference type="RefSeq" id="WP_016419284.1">
    <property type="nucleotide sequence ID" value="NZ_FNND01000009.1"/>
</dbReference>
<dbReference type="OrthoDB" id="1151268at2"/>
<dbReference type="EMBL" id="FNND01000009">
    <property type="protein sequence ID" value="SDX14040.1"/>
    <property type="molecule type" value="Genomic_DNA"/>
</dbReference>
<evidence type="ECO:0000313" key="3">
    <source>
        <dbReference type="Proteomes" id="UP000182771"/>
    </source>
</evidence>
<feature type="transmembrane region" description="Helical" evidence="1">
    <location>
        <begin position="67"/>
        <end position="85"/>
    </location>
</feature>
<dbReference type="Proteomes" id="UP000182771">
    <property type="component" value="Unassembled WGS sequence"/>
</dbReference>
<protein>
    <submittedName>
        <fullName evidence="2">Uncharacterized protein</fullName>
    </submittedName>
</protein>
<organism evidence="2 3">
    <name type="scientific">Capnocytophaga granulosa</name>
    <dbReference type="NCBI Taxonomy" id="45242"/>
    <lineage>
        <taxon>Bacteria</taxon>
        <taxon>Pseudomonadati</taxon>
        <taxon>Bacteroidota</taxon>
        <taxon>Flavobacteriia</taxon>
        <taxon>Flavobacteriales</taxon>
        <taxon>Flavobacteriaceae</taxon>
        <taxon>Capnocytophaga</taxon>
    </lineage>
</organism>
<name>A0A1H2Z9G3_9FLAO</name>